<dbReference type="Proteomes" id="UP000494111">
    <property type="component" value="Unassembled WGS sequence"/>
</dbReference>
<dbReference type="GO" id="GO:0016301">
    <property type="term" value="F:kinase activity"/>
    <property type="evidence" value="ECO:0007669"/>
    <property type="project" value="UniProtKB-KW"/>
</dbReference>
<protein>
    <submittedName>
        <fullName evidence="2">Lipid kinase YegS</fullName>
        <ecNumber evidence="2">2.7.1.-</ecNumber>
    </submittedName>
</protein>
<organism evidence="2 3">
    <name type="scientific">Achromobacter deleyi</name>
    <dbReference type="NCBI Taxonomy" id="1353891"/>
    <lineage>
        <taxon>Bacteria</taxon>
        <taxon>Pseudomonadati</taxon>
        <taxon>Pseudomonadota</taxon>
        <taxon>Betaproteobacteria</taxon>
        <taxon>Burkholderiales</taxon>
        <taxon>Alcaligenaceae</taxon>
        <taxon>Achromobacter</taxon>
    </lineage>
</organism>
<dbReference type="PANTHER" id="PTHR12358">
    <property type="entry name" value="SPHINGOSINE KINASE"/>
    <property type="match status" value="1"/>
</dbReference>
<keyword evidence="2" id="KW-0418">Kinase</keyword>
<proteinExistence type="predicted"/>
<evidence type="ECO:0000313" key="3">
    <source>
        <dbReference type="Proteomes" id="UP000494111"/>
    </source>
</evidence>
<dbReference type="EC" id="2.7.1.-" evidence="2"/>
<gene>
    <name evidence="2" type="primary">yegS</name>
    <name evidence="2" type="ORF">LMG3458_00198</name>
</gene>
<dbReference type="SUPFAM" id="SSF111331">
    <property type="entry name" value="NAD kinase/diacylglycerol kinase-like"/>
    <property type="match status" value="1"/>
</dbReference>
<dbReference type="InterPro" id="IPR017438">
    <property type="entry name" value="ATP-NAD_kinase_N"/>
</dbReference>
<sequence length="330" mass="35966">MGYLLPMTPNQQSPVTGARPLTGQEPLFIVLNTGSGRGDAQVLQDTIRRVLDEAGRPYQLMPVDDPSRLTETAQAAVANARESQGIVVAAGGDGTLNAVASQVVGQGVPFGILPQGTFNYFGRRYGISQDTEPALRGLLAGELRPVQVGMLNGRLFLVNASLGLYPQLLEDREAYKQRFGRSRLVALWSGLVTLLRAPRQLSLRLEYEGRARDLRSPTLVVGNNRLQLEHIGIDPTELDRNRLVAMAARPVGTLALYGLLLRGLFSRLGDAEHVISFAFDRLTVAIRGRHRVKVAMDGEISWMDTPLEFKVSEHPLPLVVPADAHAGARP</sequence>
<dbReference type="InterPro" id="IPR016064">
    <property type="entry name" value="NAD/diacylglycerol_kinase_sf"/>
</dbReference>
<reference evidence="2 3" key="1">
    <citation type="submission" date="2020-04" db="EMBL/GenBank/DDBJ databases">
        <authorList>
            <person name="De Canck E."/>
        </authorList>
    </citation>
    <scope>NUCLEOTIDE SEQUENCE [LARGE SCALE GENOMIC DNA]</scope>
    <source>
        <strain evidence="2 3">LMG 3458</strain>
    </source>
</reference>
<dbReference type="InterPro" id="IPR001206">
    <property type="entry name" value="Diacylglycerol_kinase_cat_dom"/>
</dbReference>
<dbReference type="PANTHER" id="PTHR12358:SF54">
    <property type="entry name" value="SPHINGOSINE KINASE RELATED PROTEIN"/>
    <property type="match status" value="1"/>
</dbReference>
<accession>A0A6S6YYQ9</accession>
<dbReference type="Pfam" id="PF00781">
    <property type="entry name" value="DAGK_cat"/>
    <property type="match status" value="1"/>
</dbReference>
<dbReference type="PROSITE" id="PS50146">
    <property type="entry name" value="DAGK"/>
    <property type="match status" value="1"/>
</dbReference>
<dbReference type="EMBL" id="CADIJO010000001">
    <property type="protein sequence ID" value="CAB3653577.1"/>
    <property type="molecule type" value="Genomic_DNA"/>
</dbReference>
<dbReference type="Gene3D" id="3.40.50.10330">
    <property type="entry name" value="Probable inorganic polyphosphate/atp-NAD kinase, domain 1"/>
    <property type="match status" value="1"/>
</dbReference>
<dbReference type="Gene3D" id="2.60.200.40">
    <property type="match status" value="1"/>
</dbReference>
<evidence type="ECO:0000313" key="2">
    <source>
        <dbReference type="EMBL" id="CAB3653577.1"/>
    </source>
</evidence>
<dbReference type="InterPro" id="IPR050187">
    <property type="entry name" value="Lipid_Phosphate_FormReg"/>
</dbReference>
<name>A0A6S6YYQ9_9BURK</name>
<dbReference type="SMART" id="SM00046">
    <property type="entry name" value="DAGKc"/>
    <property type="match status" value="1"/>
</dbReference>
<keyword evidence="2" id="KW-0808">Transferase</keyword>
<dbReference type="AlphaFoldDB" id="A0A6S6YYQ9"/>
<feature type="domain" description="DAGKc" evidence="1">
    <location>
        <begin position="22"/>
        <end position="155"/>
    </location>
</feature>
<evidence type="ECO:0000259" key="1">
    <source>
        <dbReference type="PROSITE" id="PS50146"/>
    </source>
</evidence>